<dbReference type="InterPro" id="IPR003593">
    <property type="entry name" value="AAA+_ATPase"/>
</dbReference>
<evidence type="ECO:0000259" key="9">
    <source>
        <dbReference type="PROSITE" id="PS50893"/>
    </source>
</evidence>
<keyword evidence="12" id="KW-1185">Reference proteome</keyword>
<dbReference type="InterPro" id="IPR010128">
    <property type="entry name" value="ATPase_T1SS_PrtD-like"/>
</dbReference>
<dbReference type="GO" id="GO:0034040">
    <property type="term" value="F:ATPase-coupled lipid transmembrane transporter activity"/>
    <property type="evidence" value="ECO:0007669"/>
    <property type="project" value="TreeGrafter"/>
</dbReference>
<dbReference type="GO" id="GO:0030256">
    <property type="term" value="C:type I protein secretion system complex"/>
    <property type="evidence" value="ECO:0007669"/>
    <property type="project" value="InterPro"/>
</dbReference>
<keyword evidence="5 8" id="KW-1133">Transmembrane helix</keyword>
<keyword evidence="6 8" id="KW-0472">Membrane</keyword>
<evidence type="ECO:0000313" key="11">
    <source>
        <dbReference type="EMBL" id="MBK4716006.1"/>
    </source>
</evidence>
<dbReference type="GO" id="GO:0030253">
    <property type="term" value="P:protein secretion by the type I secretion system"/>
    <property type="evidence" value="ECO:0007669"/>
    <property type="project" value="InterPro"/>
</dbReference>
<dbReference type="Pfam" id="PF00664">
    <property type="entry name" value="ABC_membrane"/>
    <property type="match status" value="1"/>
</dbReference>
<dbReference type="CDD" id="cd18586">
    <property type="entry name" value="ABC_6TM_PrtD_like"/>
    <property type="match status" value="1"/>
</dbReference>
<feature type="domain" description="ABC transmembrane type-1" evidence="10">
    <location>
        <begin position="21"/>
        <end position="298"/>
    </location>
</feature>
<dbReference type="SMART" id="SM00382">
    <property type="entry name" value="AAA"/>
    <property type="match status" value="1"/>
</dbReference>
<name>A0A8K0V376_9ENTR</name>
<dbReference type="GO" id="GO:0140359">
    <property type="term" value="F:ABC-type transporter activity"/>
    <property type="evidence" value="ECO:0007669"/>
    <property type="project" value="InterPro"/>
</dbReference>
<dbReference type="AlphaFoldDB" id="A0A8K0V376"/>
<gene>
    <name evidence="11" type="ORF">JJB97_11865</name>
</gene>
<dbReference type="RefSeq" id="WP_238714218.1">
    <property type="nucleotide sequence ID" value="NZ_JAEPBH010000029.1"/>
</dbReference>
<dbReference type="InterPro" id="IPR017871">
    <property type="entry name" value="ABC_transporter-like_CS"/>
</dbReference>
<evidence type="ECO:0000256" key="7">
    <source>
        <dbReference type="SAM" id="MobiDB-lite"/>
    </source>
</evidence>
<protein>
    <submittedName>
        <fullName evidence="11">Type I secretion system permease/ATPase</fullName>
    </submittedName>
</protein>
<dbReference type="GO" id="GO:0005886">
    <property type="term" value="C:plasma membrane"/>
    <property type="evidence" value="ECO:0007669"/>
    <property type="project" value="UniProtKB-SubCell"/>
</dbReference>
<dbReference type="PANTHER" id="PTHR24221">
    <property type="entry name" value="ATP-BINDING CASSETTE SUB-FAMILY B"/>
    <property type="match status" value="1"/>
</dbReference>
<organism evidence="11 12">
    <name type="scientific">Tenebrionibacter intestinalis</name>
    <dbReference type="NCBI Taxonomy" id="2799638"/>
    <lineage>
        <taxon>Bacteria</taxon>
        <taxon>Pseudomonadati</taxon>
        <taxon>Pseudomonadota</taxon>
        <taxon>Gammaproteobacteria</taxon>
        <taxon>Enterobacterales</taxon>
        <taxon>Enterobacteriaceae</taxon>
        <taxon>Tenebrionibacter/Tenebrionicola group</taxon>
        <taxon>Tenebrionibacter</taxon>
    </lineage>
</organism>
<accession>A0A8K0V376</accession>
<feature type="transmembrane region" description="Helical" evidence="8">
    <location>
        <begin position="126"/>
        <end position="147"/>
    </location>
</feature>
<evidence type="ECO:0000256" key="6">
    <source>
        <dbReference type="ARBA" id="ARBA00023136"/>
    </source>
</evidence>
<feature type="region of interest" description="Disordered" evidence="7">
    <location>
        <begin position="558"/>
        <end position="579"/>
    </location>
</feature>
<keyword evidence="4" id="KW-0067">ATP-binding</keyword>
<evidence type="ECO:0000256" key="8">
    <source>
        <dbReference type="SAM" id="Phobius"/>
    </source>
</evidence>
<evidence type="ECO:0000256" key="2">
    <source>
        <dbReference type="ARBA" id="ARBA00022692"/>
    </source>
</evidence>
<dbReference type="EMBL" id="JAEPBH010000029">
    <property type="protein sequence ID" value="MBK4716006.1"/>
    <property type="molecule type" value="Genomic_DNA"/>
</dbReference>
<dbReference type="Gene3D" id="3.40.50.300">
    <property type="entry name" value="P-loop containing nucleotide triphosphate hydrolases"/>
    <property type="match status" value="1"/>
</dbReference>
<dbReference type="PANTHER" id="PTHR24221:SF248">
    <property type="entry name" value="ABC TRANSPORTER TRANSMEMBRANE REGION"/>
    <property type="match status" value="1"/>
</dbReference>
<dbReference type="InterPro" id="IPR047957">
    <property type="entry name" value="ABC_AprD-like_6TM"/>
</dbReference>
<dbReference type="InterPro" id="IPR003439">
    <property type="entry name" value="ABC_transporter-like_ATP-bd"/>
</dbReference>
<dbReference type="NCBIfam" id="TIGR01842">
    <property type="entry name" value="type_I_sec_PrtD"/>
    <property type="match status" value="1"/>
</dbReference>
<dbReference type="PROSITE" id="PS50893">
    <property type="entry name" value="ABC_TRANSPORTER_2"/>
    <property type="match status" value="1"/>
</dbReference>
<evidence type="ECO:0000256" key="4">
    <source>
        <dbReference type="ARBA" id="ARBA00022840"/>
    </source>
</evidence>
<feature type="transmembrane region" description="Helical" evidence="8">
    <location>
        <begin position="20"/>
        <end position="43"/>
    </location>
</feature>
<dbReference type="GO" id="GO:0005524">
    <property type="term" value="F:ATP binding"/>
    <property type="evidence" value="ECO:0007669"/>
    <property type="project" value="UniProtKB-KW"/>
</dbReference>
<evidence type="ECO:0000256" key="1">
    <source>
        <dbReference type="ARBA" id="ARBA00004651"/>
    </source>
</evidence>
<sequence>MPQTWTLLLRDIIKKRKNTLWGIAFFSSVINILAIAPSIYMLQVYDRVLQSRNEITLLMLSIIIIVIFCVSALLDYIRSMIAIHASKEIDRDLSEAVFNAEYQQRLSHPQLSGSNALSDVTSLRQFLTGNALFSFFDAPWFPVYIFIIFMFNVWLGVFSLVGAVMLLALAIVNEKLTHKPLQDAATDARKANWLASSYIRQADVIEAMGMSEALRQRWQTVQKSFIDHQQQASASNTAISSGTRFIRMTLQSMILGLGALLVIEGQMTPGMMIAGSILLSRALSPIEQVIGVWKQWKSARGALERTHRLLTDNPPPTSALSLTPPQGYLSVEKISASAPGDRERQLLKQVSFSLTPGDILGVVGHSGCGKSTLARLLLGIWPLSEGIVRLDNADIRQWPKQELGPYLGWLPQECGLIAGTVAQNIARFRQPNPQKVIDAARMAGVHEMILHLPAGYDTLLGDEGAGLSGGQKQRIALARALYDTPRLVVLDEPDASLDDAGLSALMQTLAKLKQQKVTVVLITHRKTMLYATNKLLVLAKGTVAQYGPTQQILAANTADKKPAAANGEGEKQAAGAPAP</sequence>
<keyword evidence="2 8" id="KW-0812">Transmembrane</keyword>
<dbReference type="InterPro" id="IPR027417">
    <property type="entry name" value="P-loop_NTPase"/>
</dbReference>
<comment type="caution">
    <text evidence="11">The sequence shown here is derived from an EMBL/GenBank/DDBJ whole genome shotgun (WGS) entry which is preliminary data.</text>
</comment>
<dbReference type="PROSITE" id="PS50929">
    <property type="entry name" value="ABC_TM1F"/>
    <property type="match status" value="1"/>
</dbReference>
<feature type="transmembrane region" description="Helical" evidence="8">
    <location>
        <begin position="153"/>
        <end position="172"/>
    </location>
</feature>
<dbReference type="Pfam" id="PF00005">
    <property type="entry name" value="ABC_tran"/>
    <property type="match status" value="1"/>
</dbReference>
<dbReference type="GO" id="GO:0016887">
    <property type="term" value="F:ATP hydrolysis activity"/>
    <property type="evidence" value="ECO:0007669"/>
    <property type="project" value="InterPro"/>
</dbReference>
<feature type="transmembrane region" description="Helical" evidence="8">
    <location>
        <begin position="55"/>
        <end position="77"/>
    </location>
</feature>
<reference evidence="11" key="1">
    <citation type="submission" date="2021-01" db="EMBL/GenBank/DDBJ databases">
        <title>Intestinitalea alba gen. nov., sp. nov., a novel genus of the family Enterobacteriaceae, isolated from the gut of the plastic-eating mealworm Tenebrio molitor L.</title>
        <authorList>
            <person name="Yang Y."/>
        </authorList>
    </citation>
    <scope>NUCLEOTIDE SEQUENCE</scope>
    <source>
        <strain evidence="11">BIT-L3</strain>
    </source>
</reference>
<dbReference type="InterPro" id="IPR036640">
    <property type="entry name" value="ABC1_TM_sf"/>
</dbReference>
<proteinExistence type="predicted"/>
<dbReference type="InterPro" id="IPR011527">
    <property type="entry name" value="ABC1_TM_dom"/>
</dbReference>
<dbReference type="PROSITE" id="PS00211">
    <property type="entry name" value="ABC_TRANSPORTER_1"/>
    <property type="match status" value="1"/>
</dbReference>
<dbReference type="SUPFAM" id="SSF52540">
    <property type="entry name" value="P-loop containing nucleoside triphosphate hydrolases"/>
    <property type="match status" value="1"/>
</dbReference>
<feature type="domain" description="ABC transporter" evidence="9">
    <location>
        <begin position="329"/>
        <end position="565"/>
    </location>
</feature>
<comment type="subcellular location">
    <subcellularLocation>
        <location evidence="1">Cell membrane</location>
        <topology evidence="1">Multi-pass membrane protein</topology>
    </subcellularLocation>
</comment>
<evidence type="ECO:0000256" key="5">
    <source>
        <dbReference type="ARBA" id="ARBA00022989"/>
    </source>
</evidence>
<evidence type="ECO:0000313" key="12">
    <source>
        <dbReference type="Proteomes" id="UP000659047"/>
    </source>
</evidence>
<keyword evidence="3" id="KW-0547">Nucleotide-binding</keyword>
<evidence type="ECO:0000259" key="10">
    <source>
        <dbReference type="PROSITE" id="PS50929"/>
    </source>
</evidence>
<dbReference type="Gene3D" id="1.20.1560.10">
    <property type="entry name" value="ABC transporter type 1, transmembrane domain"/>
    <property type="match status" value="1"/>
</dbReference>
<dbReference type="Proteomes" id="UP000659047">
    <property type="component" value="Unassembled WGS sequence"/>
</dbReference>
<feature type="transmembrane region" description="Helical" evidence="8">
    <location>
        <begin position="254"/>
        <end position="279"/>
    </location>
</feature>
<dbReference type="SUPFAM" id="SSF90123">
    <property type="entry name" value="ABC transporter transmembrane region"/>
    <property type="match status" value="1"/>
</dbReference>
<evidence type="ECO:0000256" key="3">
    <source>
        <dbReference type="ARBA" id="ARBA00022741"/>
    </source>
</evidence>
<dbReference type="InterPro" id="IPR039421">
    <property type="entry name" value="Type_1_exporter"/>
</dbReference>